<organism evidence="6 7">
    <name type="scientific">Lactiplantibacillus fabifermentans DSM 21115</name>
    <dbReference type="NCBI Taxonomy" id="1413187"/>
    <lineage>
        <taxon>Bacteria</taxon>
        <taxon>Bacillati</taxon>
        <taxon>Bacillota</taxon>
        <taxon>Bacilli</taxon>
        <taxon>Lactobacillales</taxon>
        <taxon>Lactobacillaceae</taxon>
        <taxon>Lactiplantibacillus</taxon>
    </lineage>
</organism>
<evidence type="ECO:0000259" key="5">
    <source>
        <dbReference type="PROSITE" id="PS50977"/>
    </source>
</evidence>
<keyword evidence="3" id="KW-0804">Transcription</keyword>
<name>A0A0R2NYF8_9LACO</name>
<dbReference type="SUPFAM" id="SSF46689">
    <property type="entry name" value="Homeodomain-like"/>
    <property type="match status" value="1"/>
</dbReference>
<dbReference type="GO" id="GO:0003700">
    <property type="term" value="F:DNA-binding transcription factor activity"/>
    <property type="evidence" value="ECO:0007669"/>
    <property type="project" value="TreeGrafter"/>
</dbReference>
<dbReference type="AlphaFoldDB" id="A0A0R2NYF8"/>
<dbReference type="PANTHER" id="PTHR30055:SF234">
    <property type="entry name" value="HTH-TYPE TRANSCRIPTIONAL REGULATOR BETI"/>
    <property type="match status" value="1"/>
</dbReference>
<dbReference type="PANTHER" id="PTHR30055">
    <property type="entry name" value="HTH-TYPE TRANSCRIPTIONAL REGULATOR RUTR"/>
    <property type="match status" value="1"/>
</dbReference>
<sequence length="187" mass="21080">MRKDAQANREKILTTAAALFREKSVAAVSMKDIATAAGIGTGTLYRNYPNKSELCLALSMDFIQQFITDGQTYLAMATADAETQFKHVLGQYLTFRERRMQLLASIENGPTVMSTYYRSELYQQLVQLLMQVLRPVSGDLTAAELEFRADMLIAMLKSNSYAYQRQQKGLSRDQLLINITKLMLATN</sequence>
<evidence type="ECO:0000313" key="7">
    <source>
        <dbReference type="Proteomes" id="UP000050920"/>
    </source>
</evidence>
<dbReference type="InterPro" id="IPR050109">
    <property type="entry name" value="HTH-type_TetR-like_transc_reg"/>
</dbReference>
<evidence type="ECO:0000256" key="2">
    <source>
        <dbReference type="ARBA" id="ARBA00023125"/>
    </source>
</evidence>
<dbReference type="PRINTS" id="PR00455">
    <property type="entry name" value="HTHTETR"/>
</dbReference>
<accession>A0A0R2NYF8</accession>
<evidence type="ECO:0000313" key="6">
    <source>
        <dbReference type="EMBL" id="KRO29483.1"/>
    </source>
</evidence>
<keyword evidence="7" id="KW-1185">Reference proteome</keyword>
<dbReference type="EMBL" id="AYGX02000005">
    <property type="protein sequence ID" value="KRO29483.1"/>
    <property type="molecule type" value="Genomic_DNA"/>
</dbReference>
<comment type="caution">
    <text evidence="6">The sequence shown here is derived from an EMBL/GenBank/DDBJ whole genome shotgun (WGS) entry which is preliminary data.</text>
</comment>
<reference evidence="6 7" key="1">
    <citation type="journal article" date="2015" name="Genome Announc.">
        <title>Expanding the biotechnology potential of lactobacilli through comparative genomics of 213 strains and associated genera.</title>
        <authorList>
            <person name="Sun Z."/>
            <person name="Harris H.M."/>
            <person name="McCann A."/>
            <person name="Guo C."/>
            <person name="Argimon S."/>
            <person name="Zhang W."/>
            <person name="Yang X."/>
            <person name="Jeffery I.B."/>
            <person name="Cooney J.C."/>
            <person name="Kagawa T.F."/>
            <person name="Liu W."/>
            <person name="Song Y."/>
            <person name="Salvetti E."/>
            <person name="Wrobel A."/>
            <person name="Rasinkangas P."/>
            <person name="Parkhill J."/>
            <person name="Rea M.C."/>
            <person name="O'Sullivan O."/>
            <person name="Ritari J."/>
            <person name="Douillard F.P."/>
            <person name="Paul Ross R."/>
            <person name="Yang R."/>
            <person name="Briner A.E."/>
            <person name="Felis G.E."/>
            <person name="de Vos W.M."/>
            <person name="Barrangou R."/>
            <person name="Klaenhammer T.R."/>
            <person name="Caufield P.W."/>
            <person name="Cui Y."/>
            <person name="Zhang H."/>
            <person name="O'Toole P.W."/>
        </authorList>
    </citation>
    <scope>NUCLEOTIDE SEQUENCE [LARGE SCALE GENOMIC DNA]</scope>
    <source>
        <strain evidence="6 7">DSM 21115</strain>
    </source>
</reference>
<dbReference type="RefSeq" id="WP_024624861.1">
    <property type="nucleotide sequence ID" value="NZ_AYGX02000005.1"/>
</dbReference>
<dbReference type="PROSITE" id="PS50977">
    <property type="entry name" value="HTH_TETR_2"/>
    <property type="match status" value="1"/>
</dbReference>
<dbReference type="Gene3D" id="1.10.357.10">
    <property type="entry name" value="Tetracycline Repressor, domain 2"/>
    <property type="match status" value="1"/>
</dbReference>
<dbReference type="InterPro" id="IPR001647">
    <property type="entry name" value="HTH_TetR"/>
</dbReference>
<evidence type="ECO:0000256" key="4">
    <source>
        <dbReference type="PROSITE-ProRule" id="PRU00335"/>
    </source>
</evidence>
<dbReference type="Proteomes" id="UP000050920">
    <property type="component" value="Unassembled WGS sequence"/>
</dbReference>
<protein>
    <submittedName>
        <fullName evidence="6">TetR family transcriptional regulator</fullName>
    </submittedName>
</protein>
<gene>
    <name evidence="6" type="ORF">DY78_GL000027</name>
</gene>
<feature type="DNA-binding region" description="H-T-H motif" evidence="4">
    <location>
        <begin position="29"/>
        <end position="48"/>
    </location>
</feature>
<keyword evidence="2 4" id="KW-0238">DNA-binding</keyword>
<keyword evidence="1" id="KW-0805">Transcription regulation</keyword>
<evidence type="ECO:0000256" key="3">
    <source>
        <dbReference type="ARBA" id="ARBA00023163"/>
    </source>
</evidence>
<dbReference type="Pfam" id="PF00440">
    <property type="entry name" value="TetR_N"/>
    <property type="match status" value="1"/>
</dbReference>
<dbReference type="InterPro" id="IPR009057">
    <property type="entry name" value="Homeodomain-like_sf"/>
</dbReference>
<proteinExistence type="predicted"/>
<dbReference type="GO" id="GO:0000976">
    <property type="term" value="F:transcription cis-regulatory region binding"/>
    <property type="evidence" value="ECO:0007669"/>
    <property type="project" value="TreeGrafter"/>
</dbReference>
<feature type="domain" description="HTH tetR-type" evidence="5">
    <location>
        <begin position="6"/>
        <end position="66"/>
    </location>
</feature>
<evidence type="ECO:0000256" key="1">
    <source>
        <dbReference type="ARBA" id="ARBA00023015"/>
    </source>
</evidence>